<proteinExistence type="predicted"/>
<keyword evidence="1" id="KW-0472">Membrane</keyword>
<gene>
    <name evidence="2" type="ORF">IQ26_06526</name>
</gene>
<dbReference type="InterPro" id="IPR018692">
    <property type="entry name" value="DUF2189"/>
</dbReference>
<name>A0A562MTD6_9HYPH</name>
<dbReference type="OrthoDB" id="9809543at2"/>
<evidence type="ECO:0000313" key="3">
    <source>
        <dbReference type="Proteomes" id="UP000317122"/>
    </source>
</evidence>
<organism evidence="2 3">
    <name type="scientific">Mesorhizobium tianshanense</name>
    <dbReference type="NCBI Taxonomy" id="39844"/>
    <lineage>
        <taxon>Bacteria</taxon>
        <taxon>Pseudomonadati</taxon>
        <taxon>Pseudomonadota</taxon>
        <taxon>Alphaproteobacteria</taxon>
        <taxon>Hyphomicrobiales</taxon>
        <taxon>Phyllobacteriaceae</taxon>
        <taxon>Mesorhizobium</taxon>
    </lineage>
</organism>
<dbReference type="EMBL" id="VLKT01000062">
    <property type="protein sequence ID" value="TWI22851.1"/>
    <property type="molecule type" value="Genomic_DNA"/>
</dbReference>
<reference evidence="2 3" key="1">
    <citation type="journal article" date="2015" name="Stand. Genomic Sci.">
        <title>Genomic Encyclopedia of Bacterial and Archaeal Type Strains, Phase III: the genomes of soil and plant-associated and newly described type strains.</title>
        <authorList>
            <person name="Whitman W.B."/>
            <person name="Woyke T."/>
            <person name="Klenk H.P."/>
            <person name="Zhou Y."/>
            <person name="Lilburn T.G."/>
            <person name="Beck B.J."/>
            <person name="De Vos P."/>
            <person name="Vandamme P."/>
            <person name="Eisen J.A."/>
            <person name="Garrity G."/>
            <person name="Hugenholtz P."/>
            <person name="Kyrpides N.C."/>
        </authorList>
    </citation>
    <scope>NUCLEOTIDE SEQUENCE [LARGE SCALE GENOMIC DNA]</scope>
    <source>
        <strain evidence="2 3">CGMCC 1.2546</strain>
    </source>
</reference>
<sequence>MASFHIMSDARGMHVQPTVRRIATADLMDALRLGYEDFWAKPSHYVFLCLIYPVVGLILTRWSSGANAIQLIYPLMSGFALIGPFAAIGLYEISRRRELGMDTSWRHALDVRHSPALPAIAVIGIMLLALFLLWLFTAQSIYTSLFGNQPPDSIVGFVREVLTTTRGWTLILLGNAAGFVFAVIVLATTVVAFPLLLDRDVGAVSAIETSARAVMTNPLQMALWGLMVAVLLVIGSIPLFAGLAVVMPVLGHATWHLYRRVVEPERVQQDRRPM</sequence>
<feature type="transmembrane region" description="Helical" evidence="1">
    <location>
        <begin position="222"/>
        <end position="250"/>
    </location>
</feature>
<evidence type="ECO:0000313" key="2">
    <source>
        <dbReference type="EMBL" id="TWI22851.1"/>
    </source>
</evidence>
<keyword evidence="3" id="KW-1185">Reference proteome</keyword>
<dbReference type="AlphaFoldDB" id="A0A562MTD6"/>
<protein>
    <submittedName>
        <fullName evidence="2">Putative membrane protein</fullName>
    </submittedName>
</protein>
<dbReference type="Pfam" id="PF09955">
    <property type="entry name" value="DUF2189"/>
    <property type="match status" value="1"/>
</dbReference>
<feature type="transmembrane region" description="Helical" evidence="1">
    <location>
        <begin position="42"/>
        <end position="59"/>
    </location>
</feature>
<dbReference type="Proteomes" id="UP000317122">
    <property type="component" value="Unassembled WGS sequence"/>
</dbReference>
<comment type="caution">
    <text evidence="2">The sequence shown here is derived from an EMBL/GenBank/DDBJ whole genome shotgun (WGS) entry which is preliminary data.</text>
</comment>
<keyword evidence="1" id="KW-0812">Transmembrane</keyword>
<feature type="transmembrane region" description="Helical" evidence="1">
    <location>
        <begin position="71"/>
        <end position="91"/>
    </location>
</feature>
<accession>A0A562MTD6</accession>
<dbReference type="RefSeq" id="WP_145722477.1">
    <property type="nucleotide sequence ID" value="NZ_BSPF01000124.1"/>
</dbReference>
<evidence type="ECO:0000256" key="1">
    <source>
        <dbReference type="SAM" id="Phobius"/>
    </source>
</evidence>
<feature type="transmembrane region" description="Helical" evidence="1">
    <location>
        <begin position="116"/>
        <end position="136"/>
    </location>
</feature>
<feature type="transmembrane region" description="Helical" evidence="1">
    <location>
        <begin position="168"/>
        <end position="196"/>
    </location>
</feature>
<keyword evidence="1" id="KW-1133">Transmembrane helix</keyword>